<dbReference type="InterPro" id="IPR029021">
    <property type="entry name" value="Prot-tyrosine_phosphatase-like"/>
</dbReference>
<reference evidence="1 2" key="1">
    <citation type="submission" date="2015-10" db="EMBL/GenBank/DDBJ databases">
        <title>Draft genome sequence of Novosphingobium fuchskuhlense DSM 25065 isolated from a surface water sample of the southwest basin of Lake Grosse Fuchskuhle.</title>
        <authorList>
            <person name="Ruckert C."/>
            <person name="Winkler A."/>
            <person name="Glaeser J."/>
            <person name="Grossart H.-P."/>
            <person name="Kalinowski J."/>
            <person name="Glaeser S."/>
        </authorList>
    </citation>
    <scope>NUCLEOTIDE SEQUENCE [LARGE SCALE GENOMIC DNA]</scope>
    <source>
        <strain evidence="1 2">FNE08-7</strain>
    </source>
</reference>
<name>A0A124JTT2_9SPHN</name>
<dbReference type="OrthoDB" id="1188001at2"/>
<dbReference type="GO" id="GO:0004721">
    <property type="term" value="F:phosphoprotein phosphatase activity"/>
    <property type="evidence" value="ECO:0007669"/>
    <property type="project" value="InterPro"/>
</dbReference>
<evidence type="ECO:0000313" key="2">
    <source>
        <dbReference type="Proteomes" id="UP000058012"/>
    </source>
</evidence>
<organism evidence="1 2">
    <name type="scientific">Novosphingobium fuchskuhlense</name>
    <dbReference type="NCBI Taxonomy" id="1117702"/>
    <lineage>
        <taxon>Bacteria</taxon>
        <taxon>Pseudomonadati</taxon>
        <taxon>Pseudomonadota</taxon>
        <taxon>Alphaproteobacteria</taxon>
        <taxon>Sphingomonadales</taxon>
        <taxon>Sphingomonadaceae</taxon>
        <taxon>Novosphingobium</taxon>
    </lineage>
</organism>
<gene>
    <name evidence="1" type="ORF">AQZ52_17100</name>
</gene>
<accession>A0A124JTT2</accession>
<dbReference type="InterPro" id="IPR026893">
    <property type="entry name" value="Tyr/Ser_Pase_IphP-type"/>
</dbReference>
<dbReference type="RefSeq" id="WP_067913765.1">
    <property type="nucleotide sequence ID" value="NZ_KQ954246.1"/>
</dbReference>
<keyword evidence="2" id="KW-1185">Reference proteome</keyword>
<dbReference type="Proteomes" id="UP000058012">
    <property type="component" value="Unassembled WGS sequence"/>
</dbReference>
<dbReference type="PROSITE" id="PS00383">
    <property type="entry name" value="TYR_PHOSPHATASE_1"/>
    <property type="match status" value="1"/>
</dbReference>
<dbReference type="Gene3D" id="3.90.190.10">
    <property type="entry name" value="Protein tyrosine phosphatase superfamily"/>
    <property type="match status" value="1"/>
</dbReference>
<protein>
    <submittedName>
        <fullName evidence="1">Protein tyrosine phosphatase</fullName>
    </submittedName>
</protein>
<dbReference type="AlphaFoldDB" id="A0A124JTT2"/>
<comment type="caution">
    <text evidence="1">The sequence shown here is derived from an EMBL/GenBank/DDBJ whole genome shotgun (WGS) entry which is preliminary data.</text>
</comment>
<dbReference type="EMBL" id="LLZS01000009">
    <property type="protein sequence ID" value="KUR70520.1"/>
    <property type="molecule type" value="Genomic_DNA"/>
</dbReference>
<dbReference type="STRING" id="1117702.AQZ52_17100"/>
<sequence>MQDRVLPLSGIHNFRDYGGYTARGGTLRTGQLWRSGHHFGATTDDLDVVHRIGIARVIDLRGDSERAQFPCLRHEEWAGQVVFYPGETAGDHGQSSGGKAVHDEAAAGVRTADDARAAMVKLYDKLPFRTVLVGTFRLYLQTLAEDHGPSLLHCFAGKDRTGVGAAIVHRLLGVHADDVMADYLLTNTAGNSEARIAAAATNVRASFGPSMTDEALRTIMGVQPEFLDSAFAAMEREHGTFEAYAEAVLGADAALVAQLEERLVV</sequence>
<proteinExistence type="predicted"/>
<evidence type="ECO:0000313" key="1">
    <source>
        <dbReference type="EMBL" id="KUR70520.1"/>
    </source>
</evidence>
<dbReference type="SUPFAM" id="SSF52799">
    <property type="entry name" value="(Phosphotyrosine protein) phosphatases II"/>
    <property type="match status" value="1"/>
</dbReference>
<dbReference type="Pfam" id="PF13350">
    <property type="entry name" value="Y_phosphatase3"/>
    <property type="match status" value="1"/>
</dbReference>
<dbReference type="InterPro" id="IPR016130">
    <property type="entry name" value="Tyr_Pase_AS"/>
</dbReference>